<name>A0A166HXN4_9AGAM</name>
<organism evidence="2 3">
    <name type="scientific">Athelia psychrophila</name>
    <dbReference type="NCBI Taxonomy" id="1759441"/>
    <lineage>
        <taxon>Eukaryota</taxon>
        <taxon>Fungi</taxon>
        <taxon>Dikarya</taxon>
        <taxon>Basidiomycota</taxon>
        <taxon>Agaricomycotina</taxon>
        <taxon>Agaricomycetes</taxon>
        <taxon>Agaricomycetidae</taxon>
        <taxon>Atheliales</taxon>
        <taxon>Atheliaceae</taxon>
        <taxon>Athelia</taxon>
    </lineage>
</organism>
<dbReference type="EMBL" id="KV417564">
    <property type="protein sequence ID" value="KZP19351.1"/>
    <property type="molecule type" value="Genomic_DNA"/>
</dbReference>
<accession>A0A166HXN4</accession>
<gene>
    <name evidence="2" type="ORF">FIBSPDRAFT_565578</name>
</gene>
<evidence type="ECO:0000313" key="3">
    <source>
        <dbReference type="Proteomes" id="UP000076532"/>
    </source>
</evidence>
<proteinExistence type="predicted"/>
<dbReference type="OrthoDB" id="2535105at2759"/>
<keyword evidence="1" id="KW-1133">Transmembrane helix</keyword>
<feature type="transmembrane region" description="Helical" evidence="1">
    <location>
        <begin position="47"/>
        <end position="68"/>
    </location>
</feature>
<keyword evidence="3" id="KW-1185">Reference proteome</keyword>
<evidence type="ECO:0000256" key="1">
    <source>
        <dbReference type="SAM" id="Phobius"/>
    </source>
</evidence>
<dbReference type="PANTHER" id="PTHR40465">
    <property type="entry name" value="CHROMOSOME 1, WHOLE GENOME SHOTGUN SEQUENCE"/>
    <property type="match status" value="1"/>
</dbReference>
<reference evidence="2 3" key="1">
    <citation type="journal article" date="2016" name="Mol. Biol. Evol.">
        <title>Comparative Genomics of Early-Diverging Mushroom-Forming Fungi Provides Insights into the Origins of Lignocellulose Decay Capabilities.</title>
        <authorList>
            <person name="Nagy L.G."/>
            <person name="Riley R."/>
            <person name="Tritt A."/>
            <person name="Adam C."/>
            <person name="Daum C."/>
            <person name="Floudas D."/>
            <person name="Sun H."/>
            <person name="Yadav J.S."/>
            <person name="Pangilinan J."/>
            <person name="Larsson K.H."/>
            <person name="Matsuura K."/>
            <person name="Barry K."/>
            <person name="Labutti K."/>
            <person name="Kuo R."/>
            <person name="Ohm R.A."/>
            <person name="Bhattacharya S.S."/>
            <person name="Shirouzu T."/>
            <person name="Yoshinaga Y."/>
            <person name="Martin F.M."/>
            <person name="Grigoriev I.V."/>
            <person name="Hibbett D.S."/>
        </authorList>
    </citation>
    <scope>NUCLEOTIDE SEQUENCE [LARGE SCALE GENOMIC DNA]</scope>
    <source>
        <strain evidence="2 3">CBS 109695</strain>
    </source>
</reference>
<feature type="transmembrane region" description="Helical" evidence="1">
    <location>
        <begin position="84"/>
        <end position="107"/>
    </location>
</feature>
<dbReference type="STRING" id="436010.A0A166HXN4"/>
<dbReference type="PANTHER" id="PTHR40465:SF1">
    <property type="entry name" value="DUF6534 DOMAIN-CONTAINING PROTEIN"/>
    <property type="match status" value="1"/>
</dbReference>
<protein>
    <submittedName>
        <fullName evidence="2">Uncharacterized protein</fullName>
    </submittedName>
</protein>
<dbReference type="Proteomes" id="UP000076532">
    <property type="component" value="Unassembled WGS sequence"/>
</dbReference>
<feature type="transmembrane region" description="Helical" evidence="1">
    <location>
        <begin position="12"/>
        <end position="35"/>
    </location>
</feature>
<dbReference type="AlphaFoldDB" id="A0A166HXN4"/>
<feature type="transmembrane region" description="Helical" evidence="1">
    <location>
        <begin position="119"/>
        <end position="137"/>
    </location>
</feature>
<sequence>MYTVSRDEGTGATLIGLVTSAALLGVVYAQMCLYYRTYPGDRIVTKMLVAGVFATDTMHQILIYHWLYNTLITNFGSYAGTSGLLWSIVVAPLFNGLTVLMVQCFLILRIRALCRNNGVGMWSSALAFALAVAQFGVESPNPMAWTV</sequence>
<evidence type="ECO:0000313" key="2">
    <source>
        <dbReference type="EMBL" id="KZP19351.1"/>
    </source>
</evidence>
<keyword evidence="1" id="KW-0472">Membrane</keyword>
<keyword evidence="1" id="KW-0812">Transmembrane</keyword>